<evidence type="ECO:0000256" key="2">
    <source>
        <dbReference type="ARBA" id="ARBA00009416"/>
    </source>
</evidence>
<comment type="subcellular location">
    <subcellularLocation>
        <location evidence="1">Nucleus</location>
    </subcellularLocation>
</comment>
<dbReference type="AlphaFoldDB" id="A0A4U6W4C9"/>
<dbReference type="OMA" id="WWPQAAV"/>
<dbReference type="PANTHER" id="PTHR33305:SF32">
    <property type="entry name" value="PROTEIN ETHYLENE-INSENSITIVE 3-LIKE 2"/>
    <property type="match status" value="1"/>
</dbReference>
<dbReference type="GO" id="GO:0009873">
    <property type="term" value="P:ethylene-activated signaling pathway"/>
    <property type="evidence" value="ECO:0007669"/>
    <property type="project" value="UniProtKB-KW"/>
</dbReference>
<dbReference type="InterPro" id="IPR023278">
    <property type="entry name" value="Ethylene_insens-like_DNA-bd"/>
</dbReference>
<reference evidence="9" key="1">
    <citation type="submission" date="2019-03" db="EMBL/GenBank/DDBJ databases">
        <title>WGS assembly of Setaria viridis.</title>
        <authorList>
            <person name="Huang P."/>
            <person name="Jenkins J."/>
            <person name="Grimwood J."/>
            <person name="Barry K."/>
            <person name="Healey A."/>
            <person name="Mamidi S."/>
            <person name="Sreedasyam A."/>
            <person name="Shu S."/>
            <person name="Feldman M."/>
            <person name="Wu J."/>
            <person name="Yu Y."/>
            <person name="Chen C."/>
            <person name="Johnson J."/>
            <person name="Rokhsar D."/>
            <person name="Baxter I."/>
            <person name="Schmutz J."/>
            <person name="Brutnell T."/>
            <person name="Kellogg E."/>
        </authorList>
    </citation>
    <scope>NUCLEOTIDE SEQUENCE [LARGE SCALE GENOMIC DNA]</scope>
</reference>
<gene>
    <name evidence="9" type="ORF">SEVIR_2G450000v2</name>
</gene>
<keyword evidence="3" id="KW-0936">Ethylene signaling pathway</keyword>
<dbReference type="FunFam" id="1.10.3180.10:FF:000002">
    <property type="entry name" value="Ethylene insensitive 3-like 1"/>
    <property type="match status" value="1"/>
</dbReference>
<evidence type="ECO:0000256" key="1">
    <source>
        <dbReference type="ARBA" id="ARBA00004123"/>
    </source>
</evidence>
<dbReference type="Gene3D" id="1.10.3180.10">
    <property type="entry name" value="DNA-binding domain of EIN3-like"/>
    <property type="match status" value="2"/>
</dbReference>
<accession>A0A4U6W4C9</accession>
<protein>
    <recommendedName>
        <fullName evidence="8">Ethylene insensitive 3-like DNA-binding domain-containing protein</fullName>
    </recommendedName>
</protein>
<dbReference type="FunFam" id="1.10.3180.10:FF:000001">
    <property type="entry name" value="Ethylene insensitive 3-like 1"/>
    <property type="match status" value="1"/>
</dbReference>
<organism evidence="9 10">
    <name type="scientific">Setaria viridis</name>
    <name type="common">Green bristlegrass</name>
    <name type="synonym">Setaria italica subsp. viridis</name>
    <dbReference type="NCBI Taxonomy" id="4556"/>
    <lineage>
        <taxon>Eukaryota</taxon>
        <taxon>Viridiplantae</taxon>
        <taxon>Streptophyta</taxon>
        <taxon>Embryophyta</taxon>
        <taxon>Tracheophyta</taxon>
        <taxon>Spermatophyta</taxon>
        <taxon>Magnoliopsida</taxon>
        <taxon>Liliopsida</taxon>
        <taxon>Poales</taxon>
        <taxon>Poaceae</taxon>
        <taxon>PACMAD clade</taxon>
        <taxon>Panicoideae</taxon>
        <taxon>Panicodae</taxon>
        <taxon>Paniceae</taxon>
        <taxon>Cenchrinae</taxon>
        <taxon>Setaria</taxon>
    </lineage>
</organism>
<evidence type="ECO:0000256" key="5">
    <source>
        <dbReference type="ARBA" id="ARBA00023159"/>
    </source>
</evidence>
<dbReference type="PANTHER" id="PTHR33305">
    <property type="entry name" value="ETHYLENE INSENSITIVE 3-LIKE 2 PROTEIN"/>
    <property type="match status" value="1"/>
</dbReference>
<keyword evidence="5" id="KW-0010">Activator</keyword>
<dbReference type="GO" id="GO:0005634">
    <property type="term" value="C:nucleus"/>
    <property type="evidence" value="ECO:0007669"/>
    <property type="project" value="UniProtKB-SubCell"/>
</dbReference>
<dbReference type="GO" id="GO:0045893">
    <property type="term" value="P:positive regulation of DNA-templated transcription"/>
    <property type="evidence" value="ECO:0007669"/>
    <property type="project" value="EnsemblPlants"/>
</dbReference>
<feature type="region of interest" description="Disordered" evidence="7">
    <location>
        <begin position="605"/>
        <end position="624"/>
    </location>
</feature>
<dbReference type="GO" id="GO:0010104">
    <property type="term" value="P:regulation of ethylene-activated signaling pathway"/>
    <property type="evidence" value="ECO:0007669"/>
    <property type="project" value="EnsemblPlants"/>
</dbReference>
<evidence type="ECO:0000313" key="9">
    <source>
        <dbReference type="EMBL" id="TKW36585.1"/>
    </source>
</evidence>
<keyword evidence="10" id="KW-1185">Reference proteome</keyword>
<evidence type="ECO:0000256" key="6">
    <source>
        <dbReference type="ARBA" id="ARBA00023242"/>
    </source>
</evidence>
<dbReference type="GO" id="GO:1901001">
    <property type="term" value="P:negative regulation of response to salt stress"/>
    <property type="evidence" value="ECO:0007669"/>
    <property type="project" value="EnsemblPlants"/>
</dbReference>
<comment type="similarity">
    <text evidence="2">Belongs to the EIN3 family.</text>
</comment>
<feature type="region of interest" description="Disordered" evidence="7">
    <location>
        <begin position="88"/>
        <end position="119"/>
    </location>
</feature>
<evidence type="ECO:0000256" key="4">
    <source>
        <dbReference type="ARBA" id="ARBA00023125"/>
    </source>
</evidence>
<dbReference type="Pfam" id="PF04873">
    <property type="entry name" value="EIN3_DNA-bd"/>
    <property type="match status" value="1"/>
</dbReference>
<dbReference type="GO" id="GO:1903034">
    <property type="term" value="P:regulation of response to wounding"/>
    <property type="evidence" value="ECO:0007669"/>
    <property type="project" value="EnsemblPlants"/>
</dbReference>
<dbReference type="InterPro" id="IPR006957">
    <property type="entry name" value="EIN3"/>
</dbReference>
<dbReference type="GO" id="GO:0003700">
    <property type="term" value="F:DNA-binding transcription factor activity"/>
    <property type="evidence" value="ECO:0007669"/>
    <property type="project" value="EnsemblPlants"/>
</dbReference>
<dbReference type="EMBL" id="CM016553">
    <property type="protein sequence ID" value="TKW36585.1"/>
    <property type="molecule type" value="Genomic_DNA"/>
</dbReference>
<proteinExistence type="inferred from homology"/>
<evidence type="ECO:0000313" key="10">
    <source>
        <dbReference type="Proteomes" id="UP000298652"/>
    </source>
</evidence>
<name>A0A4U6W4C9_SETVI</name>
<feature type="region of interest" description="Disordered" evidence="7">
    <location>
        <begin position="350"/>
        <end position="374"/>
    </location>
</feature>
<dbReference type="Gramene" id="TKW36585">
    <property type="protein sequence ID" value="TKW36585"/>
    <property type="gene ID" value="SEVIR_2G450000v2"/>
</dbReference>
<feature type="compositionally biased region" description="Acidic residues" evidence="7">
    <location>
        <begin position="351"/>
        <end position="360"/>
    </location>
</feature>
<feature type="compositionally biased region" description="Acidic residues" evidence="7">
    <location>
        <begin position="56"/>
        <end position="65"/>
    </location>
</feature>
<dbReference type="Proteomes" id="UP000298652">
    <property type="component" value="Chromosome 2"/>
</dbReference>
<dbReference type="SUPFAM" id="SSF116768">
    <property type="entry name" value="DNA-binding domain of EIN3-like"/>
    <property type="match status" value="1"/>
</dbReference>
<evidence type="ECO:0000256" key="7">
    <source>
        <dbReference type="SAM" id="MobiDB-lite"/>
    </source>
</evidence>
<dbReference type="InterPro" id="IPR047091">
    <property type="entry name" value="EIN3-like_DNA-bd"/>
</dbReference>
<evidence type="ECO:0000256" key="3">
    <source>
        <dbReference type="ARBA" id="ARBA00022745"/>
    </source>
</evidence>
<sequence>MMGGGPLLLDHRLPLPADDKGALFSGFGGDCFFGEGDLVNPPPPAHDEIMSFPGGDDSDDGDDDVVGGIDELERRIWRDRVRLRRLKEQQLQQQRGGGRGKEVPRARQSQEQARRKKMSRAQDGILKYMLKMMEVCSAQGFVYGIIPENGKPVTGASDNLRAWWKEKVRFDRNGPAAVARYQGAGGGDGGAVAAAPAGPHSLHELQDTTLGSLLSALMQHCDPPQRRFPLEKGVPPPWWPQGAEPWWPEAGVPRELGPPPYKKPHDLKKAWKVAVLTAVIKHMSPDVDKVRRLVRQSKCLQDKMTAREIVTWLAVLKQEEDLYLMLHPGAHPPPCSTNAAALPFSASSGEYDVDGADDGEETARNTKPSPNDAPAFVDLSSSMDADATTGNNRFLMPAALMKEEAADAELFQKRSAVPAAVEPELMLSNSFRAYTCGNAQCPHSSCVHGFLDRSARNTHQYACKFNSPAVAPSAATDNNKLLAPSVFLPPGQAVGGFDFDVPVDGQRSLAELMDMYEANVGTSRSLSNTDMVATGGVQVSGQFLTPCLFGNLNQPQQQQQQSAGFYVRDDALPFGGDIAGASPELRFSSGLDGVAVGTSSHYGGALQLQQPQPHKPAAGSNWFY</sequence>
<feature type="region of interest" description="Disordered" evidence="7">
    <location>
        <begin position="42"/>
        <end position="65"/>
    </location>
</feature>
<dbReference type="GO" id="GO:0043565">
    <property type="term" value="F:sequence-specific DNA binding"/>
    <property type="evidence" value="ECO:0007669"/>
    <property type="project" value="EnsemblPlants"/>
</dbReference>
<keyword evidence="6" id="KW-0539">Nucleus</keyword>
<feature type="domain" description="Ethylene insensitive 3-like DNA-binding" evidence="8">
    <location>
        <begin position="70"/>
        <end position="320"/>
    </location>
</feature>
<evidence type="ECO:0000259" key="8">
    <source>
        <dbReference type="Pfam" id="PF04873"/>
    </source>
</evidence>
<keyword evidence="4" id="KW-0238">DNA-binding</keyword>